<name>A0A238BYH3_9BILA</name>
<organism evidence="1 2">
    <name type="scientific">Onchocerca flexuosa</name>
    <dbReference type="NCBI Taxonomy" id="387005"/>
    <lineage>
        <taxon>Eukaryota</taxon>
        <taxon>Metazoa</taxon>
        <taxon>Ecdysozoa</taxon>
        <taxon>Nematoda</taxon>
        <taxon>Chromadorea</taxon>
        <taxon>Rhabditida</taxon>
        <taxon>Spirurina</taxon>
        <taxon>Spiruromorpha</taxon>
        <taxon>Filarioidea</taxon>
        <taxon>Onchocercidae</taxon>
        <taxon>Onchocerca</taxon>
    </lineage>
</organism>
<proteinExistence type="predicted"/>
<accession>A0A238BYH3</accession>
<dbReference type="EMBL" id="KZ269987">
    <property type="protein sequence ID" value="OZC10312.1"/>
    <property type="molecule type" value="Genomic_DNA"/>
</dbReference>
<evidence type="ECO:0000313" key="2">
    <source>
        <dbReference type="Proteomes" id="UP000242913"/>
    </source>
</evidence>
<sequence length="79" mass="8805">MCGAHTGKYFIDSSAFFQSYSASTSTLDTLCDANSRALNNFRFLHPYHCGLDHQQTLPKNGILVKLNCLCEAPTTLKIY</sequence>
<protein>
    <submittedName>
        <fullName evidence="1">Uncharacterized protein</fullName>
    </submittedName>
</protein>
<keyword evidence="2" id="KW-1185">Reference proteome</keyword>
<gene>
    <name evidence="1" type="ORF">X798_02619</name>
</gene>
<dbReference type="AlphaFoldDB" id="A0A238BYH3"/>
<evidence type="ECO:0000313" key="1">
    <source>
        <dbReference type="EMBL" id="OZC10312.1"/>
    </source>
</evidence>
<dbReference type="Proteomes" id="UP000242913">
    <property type="component" value="Unassembled WGS sequence"/>
</dbReference>
<reference evidence="1 2" key="1">
    <citation type="submission" date="2015-12" db="EMBL/GenBank/DDBJ databases">
        <title>Draft genome of the nematode, Onchocerca flexuosa.</title>
        <authorList>
            <person name="Mitreva M."/>
        </authorList>
    </citation>
    <scope>NUCLEOTIDE SEQUENCE [LARGE SCALE GENOMIC DNA]</scope>
    <source>
        <strain evidence="1">Red Deer</strain>
    </source>
</reference>